<protein>
    <submittedName>
        <fullName evidence="2">Uncharacterized protein</fullName>
    </submittedName>
</protein>
<feature type="transmembrane region" description="Helical" evidence="1">
    <location>
        <begin position="6"/>
        <end position="26"/>
    </location>
</feature>
<organism evidence="2 3">
    <name type="scientific">Circinella minor</name>
    <dbReference type="NCBI Taxonomy" id="1195481"/>
    <lineage>
        <taxon>Eukaryota</taxon>
        <taxon>Fungi</taxon>
        <taxon>Fungi incertae sedis</taxon>
        <taxon>Mucoromycota</taxon>
        <taxon>Mucoromycotina</taxon>
        <taxon>Mucoromycetes</taxon>
        <taxon>Mucorales</taxon>
        <taxon>Lichtheimiaceae</taxon>
        <taxon>Circinella</taxon>
    </lineage>
</organism>
<feature type="transmembrane region" description="Helical" evidence="1">
    <location>
        <begin position="38"/>
        <end position="63"/>
    </location>
</feature>
<name>A0A8H7RWL8_9FUNG</name>
<feature type="transmembrane region" description="Helical" evidence="1">
    <location>
        <begin position="228"/>
        <end position="250"/>
    </location>
</feature>
<feature type="transmembrane region" description="Helical" evidence="1">
    <location>
        <begin position="114"/>
        <end position="134"/>
    </location>
</feature>
<gene>
    <name evidence="2" type="ORF">INT45_008569</name>
</gene>
<dbReference type="PANTHER" id="PTHR38848:SF3">
    <property type="entry name" value="G-PROTEIN COUPLED RECEPTORS FAMILY 3 PROFILE DOMAIN-CONTAINING PROTEIN"/>
    <property type="match status" value="1"/>
</dbReference>
<feature type="transmembrane region" description="Helical" evidence="1">
    <location>
        <begin position="160"/>
        <end position="180"/>
    </location>
</feature>
<feature type="transmembrane region" description="Helical" evidence="1">
    <location>
        <begin position="75"/>
        <end position="94"/>
    </location>
</feature>
<sequence length="290" mass="32136">MYTPDDLEIVSEIISVACITAVSLLFGRKAASIERPVYYVRGLLLCLYTATWAFNIIACMATSTNNGNYISCSLSLYNCIIVYNIAKLFLYLYFIEKIYITSVPKTSRFRTALYLINLALLLPYIALIVLMIIYRNTQVSETSPFHCTIGFQLPASAATLTYDILISSLYTGIFIKYALFPNTAQQTAHQATSLRIMAKRSIVATVVSMLTAVVNYCVLIGLNGQERGLIASTICALDLSIVVCVVHWVATHPSEMQCTVKALTTAINDKPMKLEIKQHQEVVVLSELAP</sequence>
<comment type="caution">
    <text evidence="2">The sequence shown here is derived from an EMBL/GenBank/DDBJ whole genome shotgun (WGS) entry which is preliminary data.</text>
</comment>
<dbReference type="AlphaFoldDB" id="A0A8H7RWL8"/>
<keyword evidence="1" id="KW-1133">Transmembrane helix</keyword>
<proteinExistence type="predicted"/>
<accession>A0A8H7RWL8</accession>
<keyword evidence="3" id="KW-1185">Reference proteome</keyword>
<feature type="transmembrane region" description="Helical" evidence="1">
    <location>
        <begin position="201"/>
        <end position="222"/>
    </location>
</feature>
<keyword evidence="1" id="KW-0472">Membrane</keyword>
<dbReference type="PANTHER" id="PTHR38848">
    <property type="entry name" value="G-PROTEIN COUPLED RECEPTORS FAMILY 3 PROFILE DOMAIN-CONTAINING PROTEIN"/>
    <property type="match status" value="1"/>
</dbReference>
<evidence type="ECO:0000313" key="3">
    <source>
        <dbReference type="Proteomes" id="UP000646827"/>
    </source>
</evidence>
<evidence type="ECO:0000313" key="2">
    <source>
        <dbReference type="EMBL" id="KAG2217953.1"/>
    </source>
</evidence>
<dbReference type="EMBL" id="JAEPRB010000261">
    <property type="protein sequence ID" value="KAG2217953.1"/>
    <property type="molecule type" value="Genomic_DNA"/>
</dbReference>
<dbReference type="Proteomes" id="UP000646827">
    <property type="component" value="Unassembled WGS sequence"/>
</dbReference>
<evidence type="ECO:0000256" key="1">
    <source>
        <dbReference type="SAM" id="Phobius"/>
    </source>
</evidence>
<reference evidence="2 3" key="1">
    <citation type="submission" date="2020-12" db="EMBL/GenBank/DDBJ databases">
        <title>Metabolic potential, ecology and presence of endohyphal bacteria is reflected in genomic diversity of Mucoromycotina.</title>
        <authorList>
            <person name="Muszewska A."/>
            <person name="Okrasinska A."/>
            <person name="Steczkiewicz K."/>
            <person name="Drgas O."/>
            <person name="Orlowska M."/>
            <person name="Perlinska-Lenart U."/>
            <person name="Aleksandrzak-Piekarczyk T."/>
            <person name="Szatraj K."/>
            <person name="Zielenkiewicz U."/>
            <person name="Pilsyk S."/>
            <person name="Malc E."/>
            <person name="Mieczkowski P."/>
            <person name="Kruszewska J.S."/>
            <person name="Biernat P."/>
            <person name="Pawlowska J."/>
        </authorList>
    </citation>
    <scope>NUCLEOTIDE SEQUENCE [LARGE SCALE GENOMIC DNA]</scope>
    <source>
        <strain evidence="2 3">CBS 142.35</strain>
    </source>
</reference>
<keyword evidence="1" id="KW-0812">Transmembrane</keyword>
<dbReference type="OrthoDB" id="3210850at2759"/>